<dbReference type="RefSeq" id="WP_148918201.1">
    <property type="nucleotide sequence ID" value="NZ_VTAV01000002.1"/>
</dbReference>
<name>A0A5D4HF47_9SPHI</name>
<organism evidence="1 2">
    <name type="scientific">Sphingobacterium phlebotomi</name>
    <dbReference type="NCBI Taxonomy" id="2605433"/>
    <lineage>
        <taxon>Bacteria</taxon>
        <taxon>Pseudomonadati</taxon>
        <taxon>Bacteroidota</taxon>
        <taxon>Sphingobacteriia</taxon>
        <taxon>Sphingobacteriales</taxon>
        <taxon>Sphingobacteriaceae</taxon>
        <taxon>Sphingobacterium</taxon>
    </lineage>
</organism>
<keyword evidence="2" id="KW-1185">Reference proteome</keyword>
<evidence type="ECO:0000313" key="2">
    <source>
        <dbReference type="Proteomes" id="UP000322362"/>
    </source>
</evidence>
<protein>
    <submittedName>
        <fullName evidence="1">Uncharacterized protein</fullName>
    </submittedName>
</protein>
<sequence>MAEREKVEELISYLSSLGFEGAMFEANIRQEYKKKLPVFTVRHRVTLGDEAIQYNLRFTYEKMFDAYRLASYKAIYRDPLVIEHGMFSGIDTELLEEKMKVVDWREYFSNPSTQQTGTLPNGCQLNVGDMREMQKMVFQLGNQSDYIGQEISKKLMFKYWSEEFWQDECIELQKEYGRTLDFEMTENGIANATLALNMVSGTFDDLYRQLARTGLEQYFDVDLKKLLMPHLSKDDDGFELTCMIKIKSGIISCRIPVSKLEEGFNANTNHVEFIRYPTVSYNIYDGISTYELESKMKDVDWEDKYECTMHLSENWELTTYIQDIKDDIDRLRAYGATHWADYLQIRYWSQTFMEVFITDETWKMEEWTRYQLPFKIDEDIRAIINLLTGSPVHTTALKSFDVGCEGWFMLDSRKVTEKGVRQISLVKGLTKSKLETMLKMLPLDGQMEIDKTVEGVMRGDCVTVPIESMDEIQSVVVSANPRAKKIDVHTENGKSIPINFSLAPDWDSQKPISEQSVEKKVVLGRGRKM</sequence>
<accession>A0A5D4HF47</accession>
<proteinExistence type="predicted"/>
<dbReference type="AlphaFoldDB" id="A0A5D4HF47"/>
<comment type="caution">
    <text evidence="1">The sequence shown here is derived from an EMBL/GenBank/DDBJ whole genome shotgun (WGS) entry which is preliminary data.</text>
</comment>
<reference evidence="1 2" key="1">
    <citation type="submission" date="2019-08" db="EMBL/GenBank/DDBJ databases">
        <title>Phlebobacter frassis gen. nov. sp. nov., a new member of family Sphingobacteriaceae isolated from sand fly rearing media.</title>
        <authorList>
            <person name="Kakumanu M.L."/>
            <person name="Marayati B.F."/>
            <person name="Wada-Katsumata A."/>
            <person name="Wasserberg G."/>
            <person name="Schal C."/>
            <person name="Apperson C.S."/>
            <person name="Ponnusamy L."/>
        </authorList>
    </citation>
    <scope>NUCLEOTIDE SEQUENCE [LARGE SCALE GENOMIC DNA]</scope>
    <source>
        <strain evidence="1 2">SSI9</strain>
    </source>
</reference>
<evidence type="ECO:0000313" key="1">
    <source>
        <dbReference type="EMBL" id="TYR37460.1"/>
    </source>
</evidence>
<gene>
    <name evidence="1" type="ORF">FXV77_05500</name>
</gene>
<dbReference type="EMBL" id="VTAV01000002">
    <property type="protein sequence ID" value="TYR37460.1"/>
    <property type="molecule type" value="Genomic_DNA"/>
</dbReference>
<dbReference type="Proteomes" id="UP000322362">
    <property type="component" value="Unassembled WGS sequence"/>
</dbReference>